<dbReference type="Pfam" id="PF23419">
    <property type="entry name" value="WD40_RFWD3"/>
    <property type="match status" value="1"/>
</dbReference>
<name>A0A3P7HK26_HYDTA</name>
<keyword evidence="3" id="KW-1185">Reference proteome</keyword>
<dbReference type="AlphaFoldDB" id="A0A3P7HK26"/>
<dbReference type="Proteomes" id="UP000274429">
    <property type="component" value="Unassembled WGS sequence"/>
</dbReference>
<feature type="domain" description="E3 ubiquitin-protein ligase RFWD3-like WD40" evidence="1">
    <location>
        <begin position="16"/>
        <end position="109"/>
    </location>
</feature>
<protein>
    <recommendedName>
        <fullName evidence="1">E3 ubiquitin-protein ligase RFWD3-like WD40 domain-containing protein</fullName>
    </recommendedName>
</protein>
<dbReference type="InterPro" id="IPR056527">
    <property type="entry name" value="WD40_RFWD3"/>
</dbReference>
<evidence type="ECO:0000313" key="2">
    <source>
        <dbReference type="EMBL" id="VDM34685.1"/>
    </source>
</evidence>
<reference evidence="2 3" key="1">
    <citation type="submission" date="2018-11" db="EMBL/GenBank/DDBJ databases">
        <authorList>
            <consortium name="Pathogen Informatics"/>
        </authorList>
    </citation>
    <scope>NUCLEOTIDE SEQUENCE [LARGE SCALE GENOMIC DNA]</scope>
</reference>
<evidence type="ECO:0000313" key="3">
    <source>
        <dbReference type="Proteomes" id="UP000274429"/>
    </source>
</evidence>
<evidence type="ECO:0000259" key="1">
    <source>
        <dbReference type="Pfam" id="PF23419"/>
    </source>
</evidence>
<sequence length="214" mass="23424">MEEAVTTTTVGVGGENEERSYRSYPLSLEGSLVSLSSLHEERGLFLASYRPSTRVPCVRHLCTQLTATQADSEAEEPQPHGYDCKSVVSLFGGSQMRMLSRARLFRQEKSGPEFSPYFFFINPVSSEKPPVICHLSRFHDEFVRKLLVASGDDDAGGGLVWNCTAGSRIQSLPIAGSAGPVIDVCAFNKGENLGLLTNHQVDVFKWSQNYGGDT</sequence>
<accession>A0A3P7HK26</accession>
<proteinExistence type="predicted"/>
<gene>
    <name evidence="2" type="ORF">TTAC_LOCUS9763</name>
</gene>
<organism evidence="2 3">
    <name type="scientific">Hydatigena taeniaeformis</name>
    <name type="common">Feline tapeworm</name>
    <name type="synonym">Taenia taeniaeformis</name>
    <dbReference type="NCBI Taxonomy" id="6205"/>
    <lineage>
        <taxon>Eukaryota</taxon>
        <taxon>Metazoa</taxon>
        <taxon>Spiralia</taxon>
        <taxon>Lophotrochozoa</taxon>
        <taxon>Platyhelminthes</taxon>
        <taxon>Cestoda</taxon>
        <taxon>Eucestoda</taxon>
        <taxon>Cyclophyllidea</taxon>
        <taxon>Taeniidae</taxon>
        <taxon>Hydatigera</taxon>
    </lineage>
</organism>
<dbReference type="EMBL" id="UYWX01021035">
    <property type="protein sequence ID" value="VDM34685.1"/>
    <property type="molecule type" value="Genomic_DNA"/>
</dbReference>
<dbReference type="OrthoDB" id="5600418at2759"/>